<evidence type="ECO:0000256" key="1">
    <source>
        <dbReference type="SAM" id="MobiDB-lite"/>
    </source>
</evidence>
<keyword evidence="3" id="KW-1185">Reference proteome</keyword>
<feature type="region of interest" description="Disordered" evidence="1">
    <location>
        <begin position="183"/>
        <end position="209"/>
    </location>
</feature>
<dbReference type="AlphaFoldDB" id="A0A5D4JJ05"/>
<gene>
    <name evidence="2" type="ORF">FY004_06455</name>
</gene>
<sequence length="249" mass="26745">MTRAGYAGVRILDGREPWMYGPSAPACCFLAYFPLTLERVGRFTAYTTLPDDVFLGHWLLITAALSQGVTESTSEPSSVELRRGRLRPRARPTTNDGQTARVGGLLPPERCPAHGPRLAGKGGPTLVCGPAYPNGCICSCAPGCDALLSPSAPTRWWAGDRPSRRWPAASVVGSRAVAGAWRAAESRSRSGGPVRAWRPSAPAPSPTTPRRDLYVEVHCPCSCSADRPCPCRGPRLTRARGRLAQEARR</sequence>
<evidence type="ECO:0000313" key="2">
    <source>
        <dbReference type="EMBL" id="TYR65351.1"/>
    </source>
</evidence>
<dbReference type="Proteomes" id="UP000323242">
    <property type="component" value="Unassembled WGS sequence"/>
</dbReference>
<dbReference type="EMBL" id="VSZQ01000024">
    <property type="protein sequence ID" value="TYR65351.1"/>
    <property type="molecule type" value="Genomic_DNA"/>
</dbReference>
<comment type="caution">
    <text evidence="2">The sequence shown here is derived from an EMBL/GenBank/DDBJ whole genome shotgun (WGS) entry which is preliminary data.</text>
</comment>
<proteinExistence type="predicted"/>
<evidence type="ECO:0000313" key="3">
    <source>
        <dbReference type="Proteomes" id="UP000323242"/>
    </source>
</evidence>
<protein>
    <submittedName>
        <fullName evidence="2">Uncharacterized protein</fullName>
    </submittedName>
</protein>
<reference evidence="2 3" key="1">
    <citation type="submission" date="2019-08" db="EMBL/GenBank/DDBJ databases">
        <title>Draft genome for granaticin producer strain Streptomyces parvus C05.</title>
        <authorList>
            <person name="Gonzalez-Pimentel J.L."/>
        </authorList>
    </citation>
    <scope>NUCLEOTIDE SEQUENCE [LARGE SCALE GENOMIC DNA]</scope>
    <source>
        <strain evidence="2 3">C05</strain>
    </source>
</reference>
<feature type="region of interest" description="Disordered" evidence="1">
    <location>
        <begin position="72"/>
        <end position="107"/>
    </location>
</feature>
<organism evidence="2 3">
    <name type="scientific">Streptomyces parvus</name>
    <dbReference type="NCBI Taxonomy" id="66428"/>
    <lineage>
        <taxon>Bacteria</taxon>
        <taxon>Bacillati</taxon>
        <taxon>Actinomycetota</taxon>
        <taxon>Actinomycetes</taxon>
        <taxon>Kitasatosporales</taxon>
        <taxon>Streptomycetaceae</taxon>
        <taxon>Streptomyces</taxon>
    </lineage>
</organism>
<accession>A0A5D4JJ05</accession>
<name>A0A5D4JJ05_9ACTN</name>